<keyword evidence="2" id="KW-1185">Reference proteome</keyword>
<accession>A0ABV1RG15</accession>
<organism evidence="1 2">
    <name type="scientific">Catenovulum sediminis</name>
    <dbReference type="NCBI Taxonomy" id="1740262"/>
    <lineage>
        <taxon>Bacteria</taxon>
        <taxon>Pseudomonadati</taxon>
        <taxon>Pseudomonadota</taxon>
        <taxon>Gammaproteobacteria</taxon>
        <taxon>Alteromonadales</taxon>
        <taxon>Alteromonadaceae</taxon>
        <taxon>Catenovulum</taxon>
    </lineage>
</organism>
<sequence>MILVGAAFAILILAIFYFAFKAESVKKELHLYQGKLTTVTNTSKQHVEMINLLSEAYQKSLLDKLAFVKQTRPDMQNIKCVDAIIMQTVQITNDMLLKNMTVKQAVEHNIGRVSDISHEELQNFFVDQPNAIKQAWNGIHYRQYMSLCEQLLEAIDA</sequence>
<name>A0ABV1RG15_9ALTE</name>
<dbReference type="Proteomes" id="UP001467690">
    <property type="component" value="Unassembled WGS sequence"/>
</dbReference>
<gene>
    <name evidence="1" type="ORF">ABS311_07245</name>
</gene>
<reference evidence="1 2" key="1">
    <citation type="submission" date="2024-06" db="EMBL/GenBank/DDBJ databases">
        <authorList>
            <person name="Chen R.Y."/>
        </authorList>
    </citation>
    <scope>NUCLEOTIDE SEQUENCE [LARGE SCALE GENOMIC DNA]</scope>
    <source>
        <strain evidence="1 2">D2</strain>
    </source>
</reference>
<evidence type="ECO:0000313" key="2">
    <source>
        <dbReference type="Proteomes" id="UP001467690"/>
    </source>
</evidence>
<comment type="caution">
    <text evidence="1">The sequence shown here is derived from an EMBL/GenBank/DDBJ whole genome shotgun (WGS) entry which is preliminary data.</text>
</comment>
<protein>
    <recommendedName>
        <fullName evidence="3">DUF2489 domain-containing protein</fullName>
    </recommendedName>
</protein>
<evidence type="ECO:0000313" key="1">
    <source>
        <dbReference type="EMBL" id="MER2491675.1"/>
    </source>
</evidence>
<proteinExistence type="predicted"/>
<dbReference type="RefSeq" id="WP_143871053.1">
    <property type="nucleotide sequence ID" value="NZ_CP041660.1"/>
</dbReference>
<evidence type="ECO:0008006" key="3">
    <source>
        <dbReference type="Google" id="ProtNLM"/>
    </source>
</evidence>
<dbReference type="EMBL" id="JBELOE010000143">
    <property type="protein sequence ID" value="MER2491675.1"/>
    <property type="molecule type" value="Genomic_DNA"/>
</dbReference>